<reference evidence="2 3" key="1">
    <citation type="submission" date="2022-12" db="EMBL/GenBank/DDBJ databases">
        <title>Genomic features and morphological characterization of a novel Knufia sp. strain isolated from spacecraft assembly facility.</title>
        <authorList>
            <person name="Teixeira M."/>
            <person name="Chander A.M."/>
            <person name="Stajich J.E."/>
            <person name="Venkateswaran K."/>
        </authorList>
    </citation>
    <scope>NUCLEOTIDE SEQUENCE [LARGE SCALE GENOMIC DNA]</scope>
    <source>
        <strain evidence="2 3">FJI-L2-BK-P2</strain>
    </source>
</reference>
<name>A0AAN8I6J3_9EURO</name>
<keyword evidence="3" id="KW-1185">Reference proteome</keyword>
<dbReference type="GO" id="GO:0000462">
    <property type="term" value="P:maturation of SSU-rRNA from tricistronic rRNA transcript (SSU-rRNA, 5.8S rRNA, LSU-rRNA)"/>
    <property type="evidence" value="ECO:0007669"/>
    <property type="project" value="TreeGrafter"/>
</dbReference>
<dbReference type="InterPro" id="IPR027973">
    <property type="entry name" value="FSAF1-like"/>
</dbReference>
<protein>
    <submittedName>
        <fullName evidence="2">Pre-rRNA processing and 40S ribosomal subunit assembly</fullName>
    </submittedName>
</protein>
<proteinExistence type="predicted"/>
<comment type="caution">
    <text evidence="2">The sequence shown here is derived from an EMBL/GenBank/DDBJ whole genome shotgun (WGS) entry which is preliminary data.</text>
</comment>
<gene>
    <name evidence="2" type="primary">FAF1</name>
    <name evidence="2" type="ORF">OHC33_004372</name>
</gene>
<feature type="compositionally biased region" description="Basic residues" evidence="1">
    <location>
        <begin position="1"/>
        <end position="10"/>
    </location>
</feature>
<feature type="compositionally biased region" description="Acidic residues" evidence="1">
    <location>
        <begin position="52"/>
        <end position="74"/>
    </location>
</feature>
<dbReference type="PANTHER" id="PTHR28096:SF1">
    <property type="entry name" value="PROTEIN FAF1"/>
    <property type="match status" value="1"/>
</dbReference>
<dbReference type="PANTHER" id="PTHR28096">
    <property type="entry name" value="PROTEIN FAF1"/>
    <property type="match status" value="1"/>
</dbReference>
<sequence>MTMLGKRKRDTRVVSKRGSEEEKYESNATSTMDVNDIFRRHFEASFAPLPEQESDQDIDEESDGEDGSDAESEVSDWSGLSESDHDIPVVEVVDHAVAENGDGDEFHRARLKAFMVRPSRLTNLRGMLIVNKSSRPPREIDATAGTKQTKALDEDDPIDKLNLKHDLDLQRLLKESHLLEKSKVSKTPAKERQMALEMRLQALGAKTSVLTQESMPRSHRIGITKKADQKEARRRREAKENGVILEKASSKSNKNVRRQRGVDVPGVGKFSGGTLKLSRKDVASIQGPPSGTSRKGKRR</sequence>
<dbReference type="AlphaFoldDB" id="A0AAN8I6J3"/>
<dbReference type="Proteomes" id="UP001316803">
    <property type="component" value="Unassembled WGS sequence"/>
</dbReference>
<feature type="region of interest" description="Disordered" evidence="1">
    <location>
        <begin position="224"/>
        <end position="299"/>
    </location>
</feature>
<feature type="region of interest" description="Disordered" evidence="1">
    <location>
        <begin position="1"/>
        <end position="82"/>
    </location>
</feature>
<dbReference type="InterPro" id="IPR053030">
    <property type="entry name" value="Ribosomal_biogenesis_FAF1-like"/>
</dbReference>
<feature type="compositionally biased region" description="Basic and acidic residues" evidence="1">
    <location>
        <begin position="11"/>
        <end position="25"/>
    </location>
</feature>
<evidence type="ECO:0000313" key="3">
    <source>
        <dbReference type="Proteomes" id="UP001316803"/>
    </source>
</evidence>
<evidence type="ECO:0000256" key="1">
    <source>
        <dbReference type="SAM" id="MobiDB-lite"/>
    </source>
</evidence>
<organism evidence="2 3">
    <name type="scientific">Knufia fluminis</name>
    <dbReference type="NCBI Taxonomy" id="191047"/>
    <lineage>
        <taxon>Eukaryota</taxon>
        <taxon>Fungi</taxon>
        <taxon>Dikarya</taxon>
        <taxon>Ascomycota</taxon>
        <taxon>Pezizomycotina</taxon>
        <taxon>Eurotiomycetes</taxon>
        <taxon>Chaetothyriomycetidae</taxon>
        <taxon>Chaetothyriales</taxon>
        <taxon>Trichomeriaceae</taxon>
        <taxon>Knufia</taxon>
    </lineage>
</organism>
<accession>A0AAN8I6J3</accession>
<dbReference type="EMBL" id="JAKLMC020000008">
    <property type="protein sequence ID" value="KAK5954649.1"/>
    <property type="molecule type" value="Genomic_DNA"/>
</dbReference>
<dbReference type="GO" id="GO:0005730">
    <property type="term" value="C:nucleolus"/>
    <property type="evidence" value="ECO:0007669"/>
    <property type="project" value="TreeGrafter"/>
</dbReference>
<evidence type="ECO:0000313" key="2">
    <source>
        <dbReference type="EMBL" id="KAK5954649.1"/>
    </source>
</evidence>
<dbReference type="Pfam" id="PF15375">
    <property type="entry name" value="FSAF1"/>
    <property type="match status" value="1"/>
</dbReference>